<feature type="domain" description="Peptidase S53" evidence="10">
    <location>
        <begin position="242"/>
        <end position="672"/>
    </location>
</feature>
<dbReference type="Pfam" id="PF09286">
    <property type="entry name" value="Pro-kuma_activ"/>
    <property type="match status" value="1"/>
</dbReference>
<dbReference type="PROSITE" id="PS51695">
    <property type="entry name" value="SEDOLISIN"/>
    <property type="match status" value="1"/>
</dbReference>
<feature type="signal peptide" evidence="9">
    <location>
        <begin position="1"/>
        <end position="38"/>
    </location>
</feature>
<dbReference type="PROSITE" id="PS00138">
    <property type="entry name" value="SUBTILASE_SER"/>
    <property type="match status" value="1"/>
</dbReference>
<dbReference type="PANTHER" id="PTHR14218:SF15">
    <property type="entry name" value="TRIPEPTIDYL-PEPTIDASE 1"/>
    <property type="match status" value="1"/>
</dbReference>
<reference evidence="11 12" key="1">
    <citation type="submission" date="2024-09" db="EMBL/GenBank/DDBJ databases">
        <authorList>
            <person name="Sun Q."/>
            <person name="Mori K."/>
        </authorList>
    </citation>
    <scope>NUCLEOTIDE SEQUENCE [LARGE SCALE GENOMIC DNA]</scope>
    <source>
        <strain evidence="11 12">TBRC 0563</strain>
    </source>
</reference>
<dbReference type="InterPro" id="IPR030400">
    <property type="entry name" value="Sedolisin_dom"/>
</dbReference>
<name>A0ABV5YIM2_9ACTN</name>
<accession>A0ABV5YIM2</accession>
<dbReference type="GO" id="GO:0008233">
    <property type="term" value="F:peptidase activity"/>
    <property type="evidence" value="ECO:0007669"/>
    <property type="project" value="UniProtKB-KW"/>
</dbReference>
<keyword evidence="2 11" id="KW-0645">Protease</keyword>
<keyword evidence="4" id="KW-0378">Hydrolase</keyword>
<dbReference type="InterPro" id="IPR050819">
    <property type="entry name" value="Tripeptidyl-peptidase_I"/>
</dbReference>
<comment type="cofactor">
    <cofactor evidence="1">
        <name>Ca(2+)</name>
        <dbReference type="ChEBI" id="CHEBI:29108"/>
    </cofactor>
</comment>
<evidence type="ECO:0000313" key="11">
    <source>
        <dbReference type="EMBL" id="MFB9834899.1"/>
    </source>
</evidence>
<sequence>MRREASMFPRRDSRRRRAAVLAGAVVPLVLGSPAIASATPGGRVTVTGSRPGWANASADRGPANASTPLDLRVYLAGRDPQGLAAYAKAVSDPHSATFHHYLTPAQVRSRFGGTPARTEAVTSWLTGSGLKVAKVTDRYVSVRGSVASARKAFGVTLHDYSVAKATLRAPAGDVTVPAAVAPDVLGVTGLDSGKHQATPAESLPGPPTITVRAAPCSSYYGQKQAADEPPAYGRTGVWTQCGDTPRQIRSVYGLDKVSATGRGSTVAVVDAFASPTITSDVSVYTKVHGTAGFRSGQFSQDLPAGYNSVEDCGGPIWYVEESMDVEAVHNVAPDADVKYVGAASCQDTDLADALSRIVDDHLADIVSNSWGTELNGTPQALRDEYEQIFQQGAAEGIGFYFITGDCGAFDPATPCGAGDGSTAEQVAFPAEDPWVTAVGGTTLAVGADGREAFQTGWGDIRVDKTSDGTGWTPVPPAGYPANFYQGGGGGTSADYQQPSWQAGVVPASLSKTLPDGSTTTTPMRVVPDVATDADNNTGMLVGETQLWKDGSPHYAETRWGGTSLSAPLFAGLQAIAQQAQGGAKIGFADPVLYARYGTSAYEDVTDTPKGTGTLLGVVRNDYTDPADTGSPVITRLFTFGEDGPLHATTGFDNATGLGAPSTKYVQSYATAAKTGR</sequence>
<evidence type="ECO:0000313" key="12">
    <source>
        <dbReference type="Proteomes" id="UP001589627"/>
    </source>
</evidence>
<evidence type="ECO:0000256" key="8">
    <source>
        <dbReference type="SAM" id="MobiDB-lite"/>
    </source>
</evidence>
<dbReference type="EMBL" id="JBHLZP010000166">
    <property type="protein sequence ID" value="MFB9834899.1"/>
    <property type="molecule type" value="Genomic_DNA"/>
</dbReference>
<dbReference type="InterPro" id="IPR015366">
    <property type="entry name" value="S53_propep"/>
</dbReference>
<keyword evidence="12" id="KW-1185">Reference proteome</keyword>
<dbReference type="Proteomes" id="UP001589627">
    <property type="component" value="Unassembled WGS sequence"/>
</dbReference>
<proteinExistence type="predicted"/>
<keyword evidence="5" id="KW-0720">Serine protease</keyword>
<dbReference type="Gene3D" id="3.40.50.200">
    <property type="entry name" value="Peptidase S8/S53 domain"/>
    <property type="match status" value="1"/>
</dbReference>
<dbReference type="SUPFAM" id="SSF52743">
    <property type="entry name" value="Subtilisin-like"/>
    <property type="match status" value="1"/>
</dbReference>
<feature type="chain" id="PRO_5046437271" evidence="9">
    <location>
        <begin position="39"/>
        <end position="676"/>
    </location>
</feature>
<feature type="region of interest" description="Disordered" evidence="8">
    <location>
        <begin position="39"/>
        <end position="64"/>
    </location>
</feature>
<dbReference type="InterPro" id="IPR023828">
    <property type="entry name" value="Peptidase_S8_Ser-AS"/>
</dbReference>
<gene>
    <name evidence="11" type="ORF">ACFFNX_22185</name>
</gene>
<evidence type="ECO:0000256" key="9">
    <source>
        <dbReference type="SAM" id="SignalP"/>
    </source>
</evidence>
<evidence type="ECO:0000256" key="2">
    <source>
        <dbReference type="ARBA" id="ARBA00022670"/>
    </source>
</evidence>
<evidence type="ECO:0000256" key="5">
    <source>
        <dbReference type="ARBA" id="ARBA00022825"/>
    </source>
</evidence>
<evidence type="ECO:0000256" key="7">
    <source>
        <dbReference type="ARBA" id="ARBA00023145"/>
    </source>
</evidence>
<dbReference type="CDD" id="cd04056">
    <property type="entry name" value="Peptidases_S53"/>
    <property type="match status" value="1"/>
</dbReference>
<dbReference type="Pfam" id="PF00082">
    <property type="entry name" value="Peptidase_S8"/>
    <property type="match status" value="1"/>
</dbReference>
<keyword evidence="6" id="KW-0106">Calcium</keyword>
<evidence type="ECO:0000259" key="10">
    <source>
        <dbReference type="PROSITE" id="PS51695"/>
    </source>
</evidence>
<dbReference type="PANTHER" id="PTHR14218">
    <property type="entry name" value="PROTEASE S8 TRIPEPTIDYL PEPTIDASE I CLN2"/>
    <property type="match status" value="1"/>
</dbReference>
<dbReference type="GO" id="GO:0006508">
    <property type="term" value="P:proteolysis"/>
    <property type="evidence" value="ECO:0007669"/>
    <property type="project" value="UniProtKB-KW"/>
</dbReference>
<dbReference type="SUPFAM" id="SSF54897">
    <property type="entry name" value="Protease propeptides/inhibitors"/>
    <property type="match status" value="1"/>
</dbReference>
<evidence type="ECO:0000256" key="4">
    <source>
        <dbReference type="ARBA" id="ARBA00022801"/>
    </source>
</evidence>
<evidence type="ECO:0000256" key="1">
    <source>
        <dbReference type="ARBA" id="ARBA00001913"/>
    </source>
</evidence>
<dbReference type="RefSeq" id="WP_378205385.1">
    <property type="nucleotide sequence ID" value="NZ_JBHLZP010000166.1"/>
</dbReference>
<organism evidence="11 12">
    <name type="scientific">Actinoallomurus acaciae</name>
    <dbReference type="NCBI Taxonomy" id="502577"/>
    <lineage>
        <taxon>Bacteria</taxon>
        <taxon>Bacillati</taxon>
        <taxon>Actinomycetota</taxon>
        <taxon>Actinomycetes</taxon>
        <taxon>Streptosporangiales</taxon>
        <taxon>Thermomonosporaceae</taxon>
        <taxon>Actinoallomurus</taxon>
    </lineage>
</organism>
<dbReference type="CDD" id="cd11377">
    <property type="entry name" value="Pro-peptidase_S53"/>
    <property type="match status" value="1"/>
</dbReference>
<comment type="caution">
    <text evidence="11">The sequence shown here is derived from an EMBL/GenBank/DDBJ whole genome shotgun (WGS) entry which is preliminary data.</text>
</comment>
<keyword evidence="9" id="KW-0732">Signal</keyword>
<keyword evidence="7" id="KW-0865">Zymogen</keyword>
<keyword evidence="3" id="KW-0479">Metal-binding</keyword>
<dbReference type="InterPro" id="IPR036852">
    <property type="entry name" value="Peptidase_S8/S53_dom_sf"/>
</dbReference>
<dbReference type="SMART" id="SM00944">
    <property type="entry name" value="Pro-kuma_activ"/>
    <property type="match status" value="1"/>
</dbReference>
<evidence type="ECO:0000256" key="6">
    <source>
        <dbReference type="ARBA" id="ARBA00022837"/>
    </source>
</evidence>
<protein>
    <submittedName>
        <fullName evidence="11">Protease pro-enzyme activation domain-containing protein</fullName>
    </submittedName>
</protein>
<evidence type="ECO:0000256" key="3">
    <source>
        <dbReference type="ARBA" id="ARBA00022723"/>
    </source>
</evidence>
<dbReference type="InterPro" id="IPR000209">
    <property type="entry name" value="Peptidase_S8/S53_dom"/>
</dbReference>